<dbReference type="PRINTS" id="PR00095">
    <property type="entry name" value="ANTSNTHASEI"/>
</dbReference>
<organism evidence="2 3">
    <name type="scientific">Candidatus Electronema aureum</name>
    <dbReference type="NCBI Taxonomy" id="2005002"/>
    <lineage>
        <taxon>Bacteria</taxon>
        <taxon>Pseudomonadati</taxon>
        <taxon>Thermodesulfobacteriota</taxon>
        <taxon>Desulfobulbia</taxon>
        <taxon>Desulfobulbales</taxon>
        <taxon>Desulfobulbaceae</taxon>
        <taxon>Candidatus Electronema</taxon>
    </lineage>
</organism>
<dbReference type="GO" id="GO:0046820">
    <property type="term" value="F:4-amino-4-deoxychorismate synthase activity"/>
    <property type="evidence" value="ECO:0007669"/>
    <property type="project" value="UniProtKB-EC"/>
</dbReference>
<proteinExistence type="predicted"/>
<accession>A0A521G033</accession>
<keyword evidence="2" id="KW-0456">Lyase</keyword>
<dbReference type="PANTHER" id="PTHR11236">
    <property type="entry name" value="AMINOBENZOATE/ANTHRANILATE SYNTHASE"/>
    <property type="match status" value="1"/>
</dbReference>
<dbReference type="GO" id="GO:0009396">
    <property type="term" value="P:folic acid-containing compound biosynthetic process"/>
    <property type="evidence" value="ECO:0007669"/>
    <property type="project" value="InterPro"/>
</dbReference>
<dbReference type="EC" id="2.6.1.85" evidence="2"/>
<dbReference type="SUPFAM" id="SSF56322">
    <property type="entry name" value="ADC synthase"/>
    <property type="match status" value="1"/>
</dbReference>
<sequence length="628" mass="71696">MKPFSDETITRLTSRLAQEDDFVLLESSRVTGEDHRSLLFTRPCRHLICPPDGDAAAFLDQVDCLRAQGYFLAGWLSYEFGYLLEPRLRRFLAQHDQPLAVLGVYEEQLLFDHATGLFSTESSSWIDERTKADDSFAVTGLQTSISQQDYLYAVRRIQEYIRAGDTYQVNFTLHFNFSFHGAAAALYRALRRSQSVAYSAWLRYQGRDILSFSPELFFRFDTNGLRVRPMKGTLRRGRTNAEDEERQRQLHVDPKNRSENVMIVDLLRNDLGRLLHASGGGEVVPRSLFEVEVYESLLQMTSTIDAIPSRPAALSFRQIIEALFPCGSITGAPKIRTMEIIRELEQIPRGVYCGAIGWMSQTAGCFNVPIRTVELEQGRGRMGIGSGIVADSQPQEEWEECLLKGNFLTKNEPDFQLIETLLWEPGSGFFLIDYHLERIADSARYFHFCCDLEEVRARLITEVQLRQERQRVRLLLHRDGSIEITSALLPQEPPARELPKVVFSQQRVDAHDPHRFHKTTRRELYDQERSLATQQGFYEVLFINTAGQVTEGAVSNLFLLTNDSKFLLTPPIDCGLLKGTYRQMLLKQGRALERVLTLDDVFMAKKMFVANSLRGLISVHISNFAPTV</sequence>
<dbReference type="InterPro" id="IPR005801">
    <property type="entry name" value="ADC_synthase"/>
</dbReference>
<dbReference type="Gene3D" id="3.60.120.10">
    <property type="entry name" value="Anthranilate synthase"/>
    <property type="match status" value="1"/>
</dbReference>
<evidence type="ECO:0000313" key="3">
    <source>
        <dbReference type="Proteomes" id="UP000316238"/>
    </source>
</evidence>
<dbReference type="Proteomes" id="UP000316238">
    <property type="component" value="Unassembled WGS sequence"/>
</dbReference>
<dbReference type="Gene3D" id="3.20.10.10">
    <property type="entry name" value="D-amino Acid Aminotransferase, subunit A, domain 2"/>
    <property type="match status" value="1"/>
</dbReference>
<dbReference type="InterPro" id="IPR043132">
    <property type="entry name" value="BCAT-like_C"/>
</dbReference>
<dbReference type="EC" id="4.1.3.38" evidence="2"/>
<dbReference type="Pfam" id="PF00425">
    <property type="entry name" value="Chorismate_bind"/>
    <property type="match status" value="1"/>
</dbReference>
<gene>
    <name evidence="2" type="ORF">CDV28_12811</name>
</gene>
<dbReference type="SUPFAM" id="SSF56752">
    <property type="entry name" value="D-aminoacid aminotransferase-like PLP-dependent enzymes"/>
    <property type="match status" value="1"/>
</dbReference>
<keyword evidence="3" id="KW-1185">Reference proteome</keyword>
<dbReference type="InterPro" id="IPR015890">
    <property type="entry name" value="Chorismate_C"/>
</dbReference>
<evidence type="ECO:0000259" key="1">
    <source>
        <dbReference type="Pfam" id="PF00425"/>
    </source>
</evidence>
<dbReference type="InterPro" id="IPR019999">
    <property type="entry name" value="Anth_synth_I-like"/>
</dbReference>
<dbReference type="Pfam" id="PF01063">
    <property type="entry name" value="Aminotran_4"/>
    <property type="match status" value="1"/>
</dbReference>
<dbReference type="InterPro" id="IPR043131">
    <property type="entry name" value="BCAT-like_N"/>
</dbReference>
<dbReference type="AlphaFoldDB" id="A0A521G033"/>
<dbReference type="GO" id="GO:0008696">
    <property type="term" value="F:4-amino-4-deoxychorismate lyase activity"/>
    <property type="evidence" value="ECO:0007669"/>
    <property type="project" value="UniProtKB-EC"/>
</dbReference>
<evidence type="ECO:0000313" key="2">
    <source>
        <dbReference type="EMBL" id="TAA74377.1"/>
    </source>
</evidence>
<dbReference type="EMBL" id="NQJD01000028">
    <property type="protein sequence ID" value="TAA74377.1"/>
    <property type="molecule type" value="Genomic_DNA"/>
</dbReference>
<comment type="caution">
    <text evidence="2">The sequence shown here is derived from an EMBL/GenBank/DDBJ whole genome shotgun (WGS) entry which is preliminary data.</text>
</comment>
<dbReference type="PANTHER" id="PTHR11236:SF50">
    <property type="entry name" value="AMINODEOXYCHORISMATE SYNTHASE COMPONENT 1"/>
    <property type="match status" value="1"/>
</dbReference>
<protein>
    <submittedName>
        <fullName evidence="2">Para-aminobenzoate synthetase</fullName>
        <ecNumber evidence="2">2.6.1.85</ecNumber>
        <ecNumber evidence="2">4.1.3.38</ecNumber>
    </submittedName>
</protein>
<dbReference type="InterPro" id="IPR005802">
    <property type="entry name" value="ADC_synth_comp_1"/>
</dbReference>
<dbReference type="InterPro" id="IPR001544">
    <property type="entry name" value="Aminotrans_IV"/>
</dbReference>
<name>A0A521G033_9BACT</name>
<feature type="domain" description="Chorismate-utilising enzyme C-terminal" evidence="1">
    <location>
        <begin position="147"/>
        <end position="404"/>
    </location>
</feature>
<reference evidence="2" key="1">
    <citation type="submission" date="2017-07" db="EMBL/GenBank/DDBJ databases">
        <title>The cable genome - Insights into the physiology and evolution of filamentous bacteria capable of sulfide oxidation via long distance electron transfer.</title>
        <authorList>
            <person name="Thorup C."/>
            <person name="Bjerg J.T."/>
            <person name="Schreiber L."/>
            <person name="Nielsen L.P."/>
            <person name="Kjeldsen K.U."/>
            <person name="Boesen T."/>
            <person name="Boggild A."/>
            <person name="Meysman F."/>
            <person name="Geelhoed J."/>
            <person name="Schramm A."/>
        </authorList>
    </citation>
    <scope>NUCLEOTIDE SEQUENCE [LARGE SCALE GENOMIC DNA]</scope>
    <source>
        <strain evidence="2">GS</strain>
    </source>
</reference>
<dbReference type="NCBIfam" id="TIGR00553">
    <property type="entry name" value="pabB"/>
    <property type="match status" value="1"/>
</dbReference>
<dbReference type="GO" id="GO:0000162">
    <property type="term" value="P:L-tryptophan biosynthetic process"/>
    <property type="evidence" value="ECO:0007669"/>
    <property type="project" value="TreeGrafter"/>
</dbReference>
<dbReference type="Gene3D" id="3.30.470.10">
    <property type="match status" value="1"/>
</dbReference>
<dbReference type="InterPro" id="IPR036038">
    <property type="entry name" value="Aminotransferase-like"/>
</dbReference>
<keyword evidence="2" id="KW-0032">Aminotransferase</keyword>
<keyword evidence="2" id="KW-0808">Transferase</keyword>